<dbReference type="OMA" id="ARHEYTG"/>
<dbReference type="PANTHER" id="PTHR47455">
    <property type="entry name" value="ADENYLYL CYCLASE BETA"/>
    <property type="match status" value="1"/>
</dbReference>
<reference evidence="2 3" key="1">
    <citation type="journal article" date="2015" name="Genome Biol. Evol.">
        <title>Phylogenomic analyses indicate that early fungi evolved digesting cell walls of algal ancestors of land plants.</title>
        <authorList>
            <person name="Chang Y."/>
            <person name="Wang S."/>
            <person name="Sekimoto S."/>
            <person name="Aerts A.L."/>
            <person name="Choi C."/>
            <person name="Clum A."/>
            <person name="LaButti K.M."/>
            <person name="Lindquist E.A."/>
            <person name="Yee Ngan C."/>
            <person name="Ohm R.A."/>
            <person name="Salamov A.A."/>
            <person name="Grigoriev I.V."/>
            <person name="Spatafora J.W."/>
            <person name="Berbee M.L."/>
        </authorList>
    </citation>
    <scope>NUCLEOTIDE SEQUENCE [LARGE SCALE GENOMIC DNA]</scope>
    <source>
        <strain evidence="2 3">JEL478</strain>
    </source>
</reference>
<sequence>MDEPPRFGAEGSGEALYATTERVRFEDVIPNFVSQHVRKKLDKYSAEGHSDMKSFKSSAESAFAAVVMADVSGYSALTANLAERGPVGAEILAKTMKGLLDKVIQIIIFYGGDIVKFIGDAIMFYWKLDGPLEDIDPTLGEDLEPADLARRAELVVQAAICCSEILKQYGTYPINIPDCTTTELKIHLGIGAGRIFDVHVGGDPGRWEHLIGGDAVSQLANVLDQAPPGESRLALSHTALKHMKGSINMSALEIVDYNKKAAVILHFDKDRIRRNTTARPTLADDLALWDIASPTQNIELYRQFINHSALFKLQSDINQSKVFSSEFPGLSELMSLFELRQATTLFVRIGGYAQDGFRWFETKDDLEDMQTAMEIVQKALFRFQGSLRQFHVDDKGAILLSFFGLPPHAHENDAQYGVKAALEIAEEFGRFFEHFNIGITTGVIAIGGVGNSVRTEYALMGDSINMAARIMCLEAAQNAVACDERTYNLCSKDFTFEDMGQHKVKGKKNPVKVFRPKCAVADTRVQKTNDPEGMGLVVGRGKEKAMLSESVRTHINEGGGGLLVFEGDGGMGLTTLMKYAKLQAVNAGCPIT</sequence>
<dbReference type="Gene3D" id="3.30.70.1230">
    <property type="entry name" value="Nucleotide cyclase"/>
    <property type="match status" value="2"/>
</dbReference>
<feature type="domain" description="Guanylate cyclase" evidence="1">
    <location>
        <begin position="343"/>
        <end position="471"/>
    </location>
</feature>
<name>A0A139B045_GONPJ</name>
<dbReference type="InterPro" id="IPR029787">
    <property type="entry name" value="Nucleotide_cyclase"/>
</dbReference>
<dbReference type="GO" id="GO:0035556">
    <property type="term" value="P:intracellular signal transduction"/>
    <property type="evidence" value="ECO:0007669"/>
    <property type="project" value="InterPro"/>
</dbReference>
<dbReference type="PROSITE" id="PS50125">
    <property type="entry name" value="GUANYLATE_CYCLASE_2"/>
    <property type="match status" value="2"/>
</dbReference>
<evidence type="ECO:0000313" key="2">
    <source>
        <dbReference type="EMBL" id="KXS22366.1"/>
    </source>
</evidence>
<dbReference type="Proteomes" id="UP000070544">
    <property type="component" value="Unassembled WGS sequence"/>
</dbReference>
<evidence type="ECO:0000313" key="3">
    <source>
        <dbReference type="Proteomes" id="UP000070544"/>
    </source>
</evidence>
<proteinExistence type="predicted"/>
<gene>
    <name evidence="2" type="ORF">M427DRAFT_486273</name>
</gene>
<dbReference type="EMBL" id="KQ965731">
    <property type="protein sequence ID" value="KXS22366.1"/>
    <property type="molecule type" value="Genomic_DNA"/>
</dbReference>
<feature type="domain" description="Guanylate cyclase" evidence="1">
    <location>
        <begin position="65"/>
        <end position="223"/>
    </location>
</feature>
<dbReference type="OrthoDB" id="194468at2759"/>
<dbReference type="STRING" id="1344416.A0A139B045"/>
<accession>A0A139B045</accession>
<keyword evidence="3" id="KW-1185">Reference proteome</keyword>
<evidence type="ECO:0000259" key="1">
    <source>
        <dbReference type="PROSITE" id="PS50125"/>
    </source>
</evidence>
<dbReference type="CDD" id="cd07302">
    <property type="entry name" value="CHD"/>
    <property type="match status" value="2"/>
</dbReference>
<dbReference type="GO" id="GO:0009190">
    <property type="term" value="P:cyclic nucleotide biosynthetic process"/>
    <property type="evidence" value="ECO:0007669"/>
    <property type="project" value="InterPro"/>
</dbReference>
<dbReference type="SUPFAM" id="SSF55073">
    <property type="entry name" value="Nucleotide cyclase"/>
    <property type="match status" value="2"/>
</dbReference>
<organism evidence="2 3">
    <name type="scientific">Gonapodya prolifera (strain JEL478)</name>
    <name type="common">Monoblepharis prolifera</name>
    <dbReference type="NCBI Taxonomy" id="1344416"/>
    <lineage>
        <taxon>Eukaryota</taxon>
        <taxon>Fungi</taxon>
        <taxon>Fungi incertae sedis</taxon>
        <taxon>Chytridiomycota</taxon>
        <taxon>Chytridiomycota incertae sedis</taxon>
        <taxon>Monoblepharidomycetes</taxon>
        <taxon>Monoblepharidales</taxon>
        <taxon>Gonapodyaceae</taxon>
        <taxon>Gonapodya</taxon>
    </lineage>
</organism>
<dbReference type="Pfam" id="PF00211">
    <property type="entry name" value="Guanylate_cyc"/>
    <property type="match status" value="1"/>
</dbReference>
<protein>
    <submittedName>
        <fullName evidence="2">Adenylyl cyclase</fullName>
    </submittedName>
</protein>
<dbReference type="PANTHER" id="PTHR47455:SF1">
    <property type="entry name" value="GUANYLATE CYCLASE DOMAIN-CONTAINING PROTEIN"/>
    <property type="match status" value="1"/>
</dbReference>
<dbReference type="AlphaFoldDB" id="A0A139B045"/>
<dbReference type="InterPro" id="IPR001054">
    <property type="entry name" value="A/G_cyclase"/>
</dbReference>